<dbReference type="Proteomes" id="UP000177306">
    <property type="component" value="Unassembled WGS sequence"/>
</dbReference>
<dbReference type="InterPro" id="IPR029044">
    <property type="entry name" value="Nucleotide-diphossugar_trans"/>
</dbReference>
<feature type="transmembrane region" description="Helical" evidence="4">
    <location>
        <begin position="577"/>
        <end position="600"/>
    </location>
</feature>
<dbReference type="InterPro" id="IPR011330">
    <property type="entry name" value="Glyco_hydro/deAcase_b/a-brl"/>
</dbReference>
<dbReference type="InterPro" id="IPR001173">
    <property type="entry name" value="Glyco_trans_2-like"/>
</dbReference>
<sequence length="720" mass="79833">MVFYDGTGVRKQYVWIAIIAALLVSVSLGVLAYASLVSAEASLQTPYTHLPGGEEHFAKTIALTFDDGPHPTYTPELLKLLKEEDVPATFFLIGEHVIQYPDTARLVVSEGFEIGNHTFTHSEHMADSEERLRNELLATERVIRNVTGRETKLFRPPYLEDVNVGEFDGGKIDGIEVRWAEKAGYIVVGANLDTQDWNVSPGEDSVVLERLLDRMQETKPNVIIMHDQAGDGASIEALRTFIPMMKAQGYRFVLVSEYFGLSQGGVMPLATQATAMDSVLVGAAKTYVRGTSGFNLLVMFISVIAIARMWAIVALRKTYVPLLARRGIRSVEREPVSIIIPAYNEAANIEATLRSVFRSVWAHDEVLVIDDGSTDATSDIVHTLQAEFGPRLVLLQKENGGTKGAALSFAMPHARYEHLICIDADTIVEPGAFDYLVSHFKDKKVAAVAGKIYPARVRSLLSTFQYLEYMQGQNLDKEVFALGNAIGVVPGALGAWRKSAIAKAGGYSTDTVVEDQDLTLALLAKGFTVRFEPQARAYTETPDTLRAFFRQRSRWVYGTLQCVWKYRAWLFSFRRPSLGWIILPNVILFNLFIPVLVPLIDGAVVAGFFGWINIWMVLGPFIIFTLFDIWCAIEGVAYERTSLIRLIPLVFWQRFFYRYLMAAAIAKAFWTALAGSLVGWGLQHRRGECHMALQDVIGTPSPIQPSPIIAATTATVTSGS</sequence>
<comment type="caution">
    <text evidence="6">The sequence shown here is derived from an EMBL/GenBank/DDBJ whole genome shotgun (WGS) entry which is preliminary data.</text>
</comment>
<keyword evidence="2" id="KW-0328">Glycosyltransferase</keyword>
<feature type="transmembrane region" description="Helical" evidence="4">
    <location>
        <begin position="294"/>
        <end position="315"/>
    </location>
</feature>
<dbReference type="InterPro" id="IPR002509">
    <property type="entry name" value="NODB_dom"/>
</dbReference>
<feature type="transmembrane region" description="Helical" evidence="4">
    <location>
        <begin position="612"/>
        <end position="638"/>
    </location>
</feature>
<dbReference type="AlphaFoldDB" id="A0A1F6EGI0"/>
<evidence type="ECO:0000256" key="3">
    <source>
        <dbReference type="ARBA" id="ARBA00022679"/>
    </source>
</evidence>
<dbReference type="CDD" id="cd06423">
    <property type="entry name" value="CESA_like"/>
    <property type="match status" value="1"/>
</dbReference>
<protein>
    <recommendedName>
        <fullName evidence="5">NodB homology domain-containing protein</fullName>
    </recommendedName>
</protein>
<evidence type="ECO:0000259" key="5">
    <source>
        <dbReference type="PROSITE" id="PS51677"/>
    </source>
</evidence>
<proteinExistence type="inferred from homology"/>
<name>A0A1F6EGI0_9BACT</name>
<keyword evidence="4" id="KW-0472">Membrane</keyword>
<keyword evidence="3" id="KW-0808">Transferase</keyword>
<dbReference type="GO" id="GO:0016757">
    <property type="term" value="F:glycosyltransferase activity"/>
    <property type="evidence" value="ECO:0007669"/>
    <property type="project" value="UniProtKB-KW"/>
</dbReference>
<dbReference type="Pfam" id="PF13632">
    <property type="entry name" value="Glyco_trans_2_3"/>
    <property type="match status" value="1"/>
</dbReference>
<dbReference type="Gene3D" id="3.20.20.370">
    <property type="entry name" value="Glycoside hydrolase/deacetylase"/>
    <property type="match status" value="1"/>
</dbReference>
<accession>A0A1F6EGI0</accession>
<dbReference type="SUPFAM" id="SSF88713">
    <property type="entry name" value="Glycoside hydrolase/deacetylase"/>
    <property type="match status" value="1"/>
</dbReference>
<evidence type="ECO:0000313" key="7">
    <source>
        <dbReference type="Proteomes" id="UP000177306"/>
    </source>
</evidence>
<dbReference type="PANTHER" id="PTHR43630">
    <property type="entry name" value="POLY-BETA-1,6-N-ACETYL-D-GLUCOSAMINE SYNTHASE"/>
    <property type="match status" value="1"/>
</dbReference>
<dbReference type="GO" id="GO:0005975">
    <property type="term" value="P:carbohydrate metabolic process"/>
    <property type="evidence" value="ECO:0007669"/>
    <property type="project" value="InterPro"/>
</dbReference>
<comment type="similarity">
    <text evidence="1">Belongs to the glycosyltransferase 2 family.</text>
</comment>
<organism evidence="6 7">
    <name type="scientific">Candidatus Kaiserbacteria bacterium RIFCSPLOWO2_01_FULL_53_17</name>
    <dbReference type="NCBI Taxonomy" id="1798511"/>
    <lineage>
        <taxon>Bacteria</taxon>
        <taxon>Candidatus Kaiseribacteriota</taxon>
    </lineage>
</organism>
<evidence type="ECO:0000256" key="4">
    <source>
        <dbReference type="SAM" id="Phobius"/>
    </source>
</evidence>
<reference evidence="6 7" key="1">
    <citation type="journal article" date="2016" name="Nat. Commun.">
        <title>Thousands of microbial genomes shed light on interconnected biogeochemical processes in an aquifer system.</title>
        <authorList>
            <person name="Anantharaman K."/>
            <person name="Brown C.T."/>
            <person name="Hug L.A."/>
            <person name="Sharon I."/>
            <person name="Castelle C.J."/>
            <person name="Probst A.J."/>
            <person name="Thomas B.C."/>
            <person name="Singh A."/>
            <person name="Wilkins M.J."/>
            <person name="Karaoz U."/>
            <person name="Brodie E.L."/>
            <person name="Williams K.H."/>
            <person name="Hubbard S.S."/>
            <person name="Banfield J.F."/>
        </authorList>
    </citation>
    <scope>NUCLEOTIDE SEQUENCE [LARGE SCALE GENOMIC DNA]</scope>
</reference>
<dbReference type="GO" id="GO:0016810">
    <property type="term" value="F:hydrolase activity, acting on carbon-nitrogen (but not peptide) bonds"/>
    <property type="evidence" value="ECO:0007669"/>
    <property type="project" value="InterPro"/>
</dbReference>
<dbReference type="PROSITE" id="PS51677">
    <property type="entry name" value="NODB"/>
    <property type="match status" value="1"/>
</dbReference>
<evidence type="ECO:0000256" key="1">
    <source>
        <dbReference type="ARBA" id="ARBA00006739"/>
    </source>
</evidence>
<feature type="transmembrane region" description="Helical" evidence="4">
    <location>
        <begin position="12"/>
        <end position="36"/>
    </location>
</feature>
<dbReference type="EMBL" id="MFLY01000034">
    <property type="protein sequence ID" value="OGG72730.1"/>
    <property type="molecule type" value="Genomic_DNA"/>
</dbReference>
<gene>
    <name evidence="6" type="ORF">A3A38_03655</name>
</gene>
<dbReference type="Pfam" id="PF01522">
    <property type="entry name" value="Polysacc_deac_1"/>
    <property type="match status" value="1"/>
</dbReference>
<keyword evidence="4" id="KW-0812">Transmembrane</keyword>
<feature type="transmembrane region" description="Helical" evidence="4">
    <location>
        <begin position="659"/>
        <end position="682"/>
    </location>
</feature>
<keyword evidence="4" id="KW-1133">Transmembrane helix</keyword>
<evidence type="ECO:0000256" key="2">
    <source>
        <dbReference type="ARBA" id="ARBA00022676"/>
    </source>
</evidence>
<dbReference type="PANTHER" id="PTHR43630:SF1">
    <property type="entry name" value="POLY-BETA-1,6-N-ACETYL-D-GLUCOSAMINE SYNTHASE"/>
    <property type="match status" value="1"/>
</dbReference>
<evidence type="ECO:0000313" key="6">
    <source>
        <dbReference type="EMBL" id="OGG72730.1"/>
    </source>
</evidence>
<feature type="domain" description="NodB homology" evidence="5">
    <location>
        <begin position="59"/>
        <end position="253"/>
    </location>
</feature>
<dbReference type="Gene3D" id="3.90.550.10">
    <property type="entry name" value="Spore Coat Polysaccharide Biosynthesis Protein SpsA, Chain A"/>
    <property type="match status" value="1"/>
</dbReference>
<dbReference type="SUPFAM" id="SSF53448">
    <property type="entry name" value="Nucleotide-diphospho-sugar transferases"/>
    <property type="match status" value="1"/>
</dbReference>